<organism evidence="3 4">
    <name type="scientific">Myodes glareolus</name>
    <name type="common">Bank vole</name>
    <name type="synonym">Clethrionomys glareolus</name>
    <dbReference type="NCBI Taxonomy" id="447135"/>
    <lineage>
        <taxon>Eukaryota</taxon>
        <taxon>Metazoa</taxon>
        <taxon>Chordata</taxon>
        <taxon>Craniata</taxon>
        <taxon>Vertebrata</taxon>
        <taxon>Euteleostomi</taxon>
        <taxon>Mammalia</taxon>
        <taxon>Eutheria</taxon>
        <taxon>Euarchontoglires</taxon>
        <taxon>Glires</taxon>
        <taxon>Rodentia</taxon>
        <taxon>Myomorpha</taxon>
        <taxon>Muroidea</taxon>
        <taxon>Cricetidae</taxon>
        <taxon>Arvicolinae</taxon>
        <taxon>Myodes</taxon>
    </lineage>
</organism>
<evidence type="ECO:0000313" key="3">
    <source>
        <dbReference type="EMBL" id="KAK7830350.1"/>
    </source>
</evidence>
<evidence type="ECO:0000256" key="1">
    <source>
        <dbReference type="ARBA" id="ARBA00023157"/>
    </source>
</evidence>
<evidence type="ECO:0000313" key="4">
    <source>
        <dbReference type="Proteomes" id="UP001488838"/>
    </source>
</evidence>
<protein>
    <recommendedName>
        <fullName evidence="2">Peptidase M12B propeptide domain-containing protein</fullName>
    </recommendedName>
</protein>
<proteinExistence type="predicted"/>
<keyword evidence="4" id="KW-1185">Reference proteome</keyword>
<accession>A0AAW0JVC5</accession>
<dbReference type="PANTHER" id="PTHR11905">
    <property type="entry name" value="ADAM A DISINTEGRIN AND METALLOPROTEASE DOMAIN"/>
    <property type="match status" value="1"/>
</dbReference>
<dbReference type="EMBL" id="JBBHLL010000018">
    <property type="protein sequence ID" value="KAK7830350.1"/>
    <property type="molecule type" value="Genomic_DNA"/>
</dbReference>
<evidence type="ECO:0000259" key="2">
    <source>
        <dbReference type="Pfam" id="PF01562"/>
    </source>
</evidence>
<dbReference type="Pfam" id="PF01562">
    <property type="entry name" value="Pep_M12B_propep"/>
    <property type="match status" value="1"/>
</dbReference>
<gene>
    <name evidence="3" type="ORF">U0070_018858</name>
</gene>
<sequence length="220" mass="23215">MECALLFACALRAADPGPPWGPAGLGRLAKAGATTEGRAAQPGPGRRPTRRAAHTRALQLCCLCCASVAVALASDSSSGGSGLNDDYVFVTPVEVDSGGSYISHDILHNRRRRSAHGASSSLHYRFSAFGQDLHLELKPSAILSSHFTVQVLGKDGASETREPEAQQCLYQGFIRNDSSSSVAVSTCAGLILSIENHSIGLVILLQKTRALGLRPRILSH</sequence>
<reference evidence="3 4" key="1">
    <citation type="journal article" date="2023" name="bioRxiv">
        <title>Conserved and derived expression patterns and positive selection on dental genes reveal complex evolutionary context of ever-growing rodent molars.</title>
        <authorList>
            <person name="Calamari Z.T."/>
            <person name="Song A."/>
            <person name="Cohen E."/>
            <person name="Akter M."/>
            <person name="Roy R.D."/>
            <person name="Hallikas O."/>
            <person name="Christensen M.M."/>
            <person name="Li P."/>
            <person name="Marangoni P."/>
            <person name="Jernvall J."/>
            <person name="Klein O.D."/>
        </authorList>
    </citation>
    <scope>NUCLEOTIDE SEQUENCE [LARGE SCALE GENOMIC DNA]</scope>
    <source>
        <strain evidence="3">V071</strain>
    </source>
</reference>
<comment type="caution">
    <text evidence="3">The sequence shown here is derived from an EMBL/GenBank/DDBJ whole genome shotgun (WGS) entry which is preliminary data.</text>
</comment>
<keyword evidence="1" id="KW-1015">Disulfide bond</keyword>
<feature type="domain" description="Peptidase M12B propeptide" evidence="2">
    <location>
        <begin position="89"/>
        <end position="175"/>
    </location>
</feature>
<dbReference type="InterPro" id="IPR002870">
    <property type="entry name" value="Peptidase_M12B_N"/>
</dbReference>
<dbReference type="PANTHER" id="PTHR11905:SF159">
    <property type="entry name" value="ADAM METALLOPROTEASE"/>
    <property type="match status" value="1"/>
</dbReference>
<name>A0AAW0JVC5_MYOGA</name>
<dbReference type="Proteomes" id="UP001488838">
    <property type="component" value="Unassembled WGS sequence"/>
</dbReference>
<dbReference type="AlphaFoldDB" id="A0AAW0JVC5"/>